<organism evidence="6 7">
    <name type="scientific">Escherichia phage Lg3</name>
    <dbReference type="NCBI Taxonomy" id="2972436"/>
    <lineage>
        <taxon>Viruses</taxon>
        <taxon>Duplodnaviria</taxon>
        <taxon>Heunggongvirae</taxon>
        <taxon>Uroviricota</taxon>
        <taxon>Caudoviricetes</taxon>
        <taxon>Drexlerviridae</taxon>
        <taxon>Tunavirinae</taxon>
        <taxon>Tunavirus</taxon>
        <taxon>Tunavirus Lg3</taxon>
    </lineage>
</organism>
<evidence type="ECO:0000256" key="3">
    <source>
        <dbReference type="SAM" id="Coils"/>
    </source>
</evidence>
<keyword evidence="2" id="KW-1227">Viral tail protein</keyword>
<keyword evidence="7" id="KW-1185">Reference proteome</keyword>
<name>A0A976SML1_9CAUD</name>
<keyword evidence="3" id="KW-0175">Coiled coil</keyword>
<evidence type="ECO:0000313" key="7">
    <source>
        <dbReference type="Proteomes" id="UP001058314"/>
    </source>
</evidence>
<evidence type="ECO:0000256" key="4">
    <source>
        <dbReference type="SAM" id="MobiDB-lite"/>
    </source>
</evidence>
<dbReference type="Pfam" id="PF13884">
    <property type="entry name" value="Peptidase_S74"/>
    <property type="match status" value="1"/>
</dbReference>
<evidence type="ECO:0000313" key="6">
    <source>
        <dbReference type="EMBL" id="UVD31812.1"/>
    </source>
</evidence>
<gene>
    <name evidence="6" type="ORF">Lg3_00017</name>
</gene>
<dbReference type="Proteomes" id="UP001058314">
    <property type="component" value="Segment"/>
</dbReference>
<feature type="region of interest" description="Disordered" evidence="4">
    <location>
        <begin position="134"/>
        <end position="154"/>
    </location>
</feature>
<sequence>MALYRRGTASMDADGTVHGTDTKWKDQLALIRVGATIVFLEQPIKLAVISDIVSDTEMKAISTDGQTAADGKYVILLSDSLTVNGLAQNVAETLRYYQSKETEIAAAIDLINQLDMTKLEQIVTEVNQAKSDAQDAQGQAELARDAANAARDETNSIKDQAQGIVDGAVDGINAAKDQAITDVGAKESAAVTHIDTEEAAAIQAINDAKGDLSGYVNDAQTAAQTATSAKNDAQLARNDAVSSKDAAAVSAQEAKDAANSINAENLLTKDGNLAGLTDPEEARYNLKLTEWGLLSDASSAGVSDINAISVNCNYSVPPKNTNNLTGTYPFEHVQNLDDGWLILETRMHPDPNYGIQRATQFTGNSAGSVSVRCKINGAWGNWGQERGSHGYLANVILDRATFRSVGTASGGAGALVGGGVEGGAYQQWRDRATGLLVEAIAKDAAVSIFKSVMWGQDWIGGLDCVLWGAGSKEMKLYTGGAEFTFNYAGVATAAQWTSTSDIRLKTNLNKIESATEKVERLVGYTYYKRNTIEETENSRYEIEAGIVAQDLEMVLPEAVLSINSKGELDPKREGIKSVNYAGVAALLVNAFNEQKKRSDEMELKINEMIKEIDEIKKLLNK</sequence>
<reference evidence="6" key="1">
    <citation type="submission" date="2022-07" db="EMBL/GenBank/DDBJ databases">
        <authorList>
            <person name="Kim K.-J."/>
        </authorList>
    </citation>
    <scope>NUCLEOTIDE SEQUENCE</scope>
</reference>
<dbReference type="EMBL" id="OP094641">
    <property type="protein sequence ID" value="UVD31812.1"/>
    <property type="molecule type" value="Genomic_DNA"/>
</dbReference>
<feature type="coiled-coil region" evidence="3">
    <location>
        <begin position="591"/>
        <end position="618"/>
    </location>
</feature>
<evidence type="ECO:0000256" key="2">
    <source>
        <dbReference type="ARBA" id="ARBA00022732"/>
    </source>
</evidence>
<evidence type="ECO:0000259" key="5">
    <source>
        <dbReference type="PROSITE" id="PS51688"/>
    </source>
</evidence>
<proteinExistence type="predicted"/>
<dbReference type="PROSITE" id="PS51688">
    <property type="entry name" value="ICA"/>
    <property type="match status" value="1"/>
</dbReference>
<dbReference type="InterPro" id="IPR030392">
    <property type="entry name" value="S74_ICA"/>
</dbReference>
<evidence type="ECO:0000256" key="1">
    <source>
        <dbReference type="ARBA" id="ARBA00004328"/>
    </source>
</evidence>
<protein>
    <recommendedName>
        <fullName evidence="5">Peptidase S74 domain-containing protein</fullName>
    </recommendedName>
</protein>
<accession>A0A976SML1</accession>
<dbReference type="GO" id="GO:0098015">
    <property type="term" value="C:virus tail"/>
    <property type="evidence" value="ECO:0007669"/>
    <property type="project" value="UniProtKB-KW"/>
</dbReference>
<keyword evidence="2" id="KW-0946">Virion</keyword>
<feature type="domain" description="Peptidase S74" evidence="5">
    <location>
        <begin position="500"/>
        <end position="605"/>
    </location>
</feature>
<comment type="subcellular location">
    <subcellularLocation>
        <location evidence="1">Virion</location>
    </subcellularLocation>
</comment>